<dbReference type="GO" id="GO:0050667">
    <property type="term" value="P:homocysteine metabolic process"/>
    <property type="evidence" value="ECO:0007669"/>
    <property type="project" value="TreeGrafter"/>
</dbReference>
<evidence type="ECO:0000256" key="18">
    <source>
        <dbReference type="ARBA" id="ARBA00031040"/>
    </source>
</evidence>
<dbReference type="InterPro" id="IPR003726">
    <property type="entry name" value="HCY_dom"/>
</dbReference>
<dbReference type="Gene3D" id="3.20.20.330">
    <property type="entry name" value="Homocysteine-binding-like domain"/>
    <property type="match status" value="1"/>
</dbReference>
<dbReference type="GO" id="GO:0046872">
    <property type="term" value="F:metal ion binding"/>
    <property type="evidence" value="ECO:0007669"/>
    <property type="project" value="UniProtKB-KW"/>
</dbReference>
<comment type="caution">
    <text evidence="21">The sequence shown here is derived from an EMBL/GenBank/DDBJ whole genome shotgun (WGS) entry which is preliminary data.</text>
</comment>
<dbReference type="PROSITE" id="PS50970">
    <property type="entry name" value="HCY"/>
    <property type="match status" value="1"/>
</dbReference>
<evidence type="ECO:0000256" key="8">
    <source>
        <dbReference type="ARBA" id="ARBA00022603"/>
    </source>
</evidence>
<evidence type="ECO:0000256" key="7">
    <source>
        <dbReference type="ARBA" id="ARBA00013998"/>
    </source>
</evidence>
<dbReference type="FunFam" id="3.20.20.330:FF:000001">
    <property type="entry name" value="Methionine synthase"/>
    <property type="match status" value="1"/>
</dbReference>
<comment type="catalytic activity">
    <reaction evidence="1">
        <text>(6S)-5-methyl-5,6,7,8-tetrahydrofolate + L-homocysteine = (6S)-5,6,7,8-tetrahydrofolate + L-methionine</text>
        <dbReference type="Rhea" id="RHEA:11172"/>
        <dbReference type="ChEBI" id="CHEBI:18608"/>
        <dbReference type="ChEBI" id="CHEBI:57453"/>
        <dbReference type="ChEBI" id="CHEBI:57844"/>
        <dbReference type="ChEBI" id="CHEBI:58199"/>
        <dbReference type="EC" id="2.1.1.13"/>
    </reaction>
</comment>
<keyword evidence="12" id="KW-0949">S-adenosyl-L-methionine</keyword>
<evidence type="ECO:0000313" key="22">
    <source>
        <dbReference type="Proteomes" id="UP000563524"/>
    </source>
</evidence>
<evidence type="ECO:0000256" key="10">
    <source>
        <dbReference type="ARBA" id="ARBA00022628"/>
    </source>
</evidence>
<dbReference type="EMBL" id="JACHOB010000002">
    <property type="protein sequence ID" value="MBB4658832.1"/>
    <property type="molecule type" value="Genomic_DNA"/>
</dbReference>
<evidence type="ECO:0000256" key="19">
    <source>
        <dbReference type="PROSITE-ProRule" id="PRU00333"/>
    </source>
</evidence>
<evidence type="ECO:0000256" key="13">
    <source>
        <dbReference type="ARBA" id="ARBA00022723"/>
    </source>
</evidence>
<gene>
    <name evidence="21" type="ORF">GGQ59_001346</name>
</gene>
<comment type="cofactor">
    <cofactor evidence="2 19">
        <name>Zn(2+)</name>
        <dbReference type="ChEBI" id="CHEBI:29105"/>
    </cofactor>
</comment>
<dbReference type="PANTHER" id="PTHR45833:SF1">
    <property type="entry name" value="METHIONINE SYNTHASE"/>
    <property type="match status" value="1"/>
</dbReference>
<dbReference type="AlphaFoldDB" id="A0A840I3F5"/>
<keyword evidence="22" id="KW-1185">Reference proteome</keyword>
<reference evidence="21 22" key="1">
    <citation type="submission" date="2020-08" db="EMBL/GenBank/DDBJ databases">
        <title>Genomic Encyclopedia of Type Strains, Phase IV (KMG-IV): sequencing the most valuable type-strain genomes for metagenomic binning, comparative biology and taxonomic classification.</title>
        <authorList>
            <person name="Goeker M."/>
        </authorList>
    </citation>
    <scope>NUCLEOTIDE SEQUENCE [LARGE SCALE GENOMIC DNA]</scope>
    <source>
        <strain evidence="21 22">DSM 102850</strain>
    </source>
</reference>
<keyword evidence="16" id="KW-0170">Cobalt</keyword>
<keyword evidence="14 19" id="KW-0862">Zinc</keyword>
<dbReference type="GO" id="GO:0008705">
    <property type="term" value="F:methionine synthase activity"/>
    <property type="evidence" value="ECO:0007669"/>
    <property type="project" value="UniProtKB-EC"/>
</dbReference>
<evidence type="ECO:0000313" key="21">
    <source>
        <dbReference type="EMBL" id="MBB4658832.1"/>
    </source>
</evidence>
<keyword evidence="10" id="KW-0846">Cobalamin</keyword>
<dbReference type="GO" id="GO:0032259">
    <property type="term" value="P:methylation"/>
    <property type="evidence" value="ECO:0007669"/>
    <property type="project" value="UniProtKB-KW"/>
</dbReference>
<evidence type="ECO:0000256" key="11">
    <source>
        <dbReference type="ARBA" id="ARBA00022679"/>
    </source>
</evidence>
<accession>A0A840I3F5</accession>
<comment type="pathway">
    <text evidence="4">Amino-acid biosynthesis; L-methionine biosynthesis via de novo pathway; L-methionine from L-homocysteine (MetH route): step 1/1.</text>
</comment>
<comment type="similarity">
    <text evidence="5">Belongs to the vitamin-B12 dependent methionine synthase family.</text>
</comment>
<organism evidence="21 22">
    <name type="scientific">Parvularcula dongshanensis</name>
    <dbReference type="NCBI Taxonomy" id="1173995"/>
    <lineage>
        <taxon>Bacteria</taxon>
        <taxon>Pseudomonadati</taxon>
        <taxon>Pseudomonadota</taxon>
        <taxon>Alphaproteobacteria</taxon>
        <taxon>Parvularculales</taxon>
        <taxon>Parvularculaceae</taxon>
        <taxon>Parvularcula</taxon>
    </lineage>
</organism>
<keyword evidence="9" id="KW-0028">Amino-acid biosynthesis</keyword>
<feature type="binding site" evidence="19">
    <location>
        <position position="249"/>
    </location>
    <ligand>
        <name>Zn(2+)</name>
        <dbReference type="ChEBI" id="CHEBI:29105"/>
    </ligand>
</feature>
<evidence type="ECO:0000256" key="2">
    <source>
        <dbReference type="ARBA" id="ARBA00001947"/>
    </source>
</evidence>
<dbReference type="InterPro" id="IPR050554">
    <property type="entry name" value="Met_Synthase/Corrinoid"/>
</dbReference>
<dbReference type="Pfam" id="PF02574">
    <property type="entry name" value="S-methyl_trans"/>
    <property type="match status" value="1"/>
</dbReference>
<evidence type="ECO:0000256" key="14">
    <source>
        <dbReference type="ARBA" id="ARBA00022833"/>
    </source>
</evidence>
<dbReference type="Proteomes" id="UP000563524">
    <property type="component" value="Unassembled WGS sequence"/>
</dbReference>
<evidence type="ECO:0000256" key="12">
    <source>
        <dbReference type="ARBA" id="ARBA00022691"/>
    </source>
</evidence>
<evidence type="ECO:0000259" key="20">
    <source>
        <dbReference type="PROSITE" id="PS50970"/>
    </source>
</evidence>
<dbReference type="GO" id="GO:0046653">
    <property type="term" value="P:tetrahydrofolate metabolic process"/>
    <property type="evidence" value="ECO:0007669"/>
    <property type="project" value="TreeGrafter"/>
</dbReference>
<dbReference type="GO" id="GO:0031419">
    <property type="term" value="F:cobalamin binding"/>
    <property type="evidence" value="ECO:0007669"/>
    <property type="project" value="UniProtKB-KW"/>
</dbReference>
<evidence type="ECO:0000256" key="1">
    <source>
        <dbReference type="ARBA" id="ARBA00001700"/>
    </source>
</evidence>
<dbReference type="InterPro" id="IPR036589">
    <property type="entry name" value="HCY_dom_sf"/>
</dbReference>
<evidence type="ECO:0000256" key="3">
    <source>
        <dbReference type="ARBA" id="ARBA00001956"/>
    </source>
</evidence>
<proteinExistence type="inferred from homology"/>
<feature type="binding site" evidence="19">
    <location>
        <position position="312"/>
    </location>
    <ligand>
        <name>Zn(2+)</name>
        <dbReference type="ChEBI" id="CHEBI:29105"/>
    </ligand>
</feature>
<keyword evidence="8 19" id="KW-0489">Methyltransferase</keyword>
<dbReference type="GO" id="GO:0005829">
    <property type="term" value="C:cytosol"/>
    <property type="evidence" value="ECO:0007669"/>
    <property type="project" value="TreeGrafter"/>
</dbReference>
<evidence type="ECO:0000256" key="16">
    <source>
        <dbReference type="ARBA" id="ARBA00023285"/>
    </source>
</evidence>
<comment type="function">
    <text evidence="17">Catalyzes the transfer of a methyl group from methyl-cobalamin to homocysteine, yielding enzyme-bound cob(I)alamin and methionine. Subsequently, remethylates the cofactor using methyltetrahydrofolate.</text>
</comment>
<evidence type="ECO:0000256" key="9">
    <source>
        <dbReference type="ARBA" id="ARBA00022605"/>
    </source>
</evidence>
<protein>
    <recommendedName>
        <fullName evidence="7">Methionine synthase</fullName>
        <ecNumber evidence="6">2.1.1.13</ecNumber>
    </recommendedName>
    <alternativeName>
        <fullName evidence="18">5-methyltetrahydrofolate--homocysteine methyltransferase</fullName>
    </alternativeName>
</protein>
<feature type="binding site" evidence="19">
    <location>
        <position position="313"/>
    </location>
    <ligand>
        <name>Zn(2+)</name>
        <dbReference type="ChEBI" id="CHEBI:29105"/>
    </ligand>
</feature>
<evidence type="ECO:0000256" key="5">
    <source>
        <dbReference type="ARBA" id="ARBA00010398"/>
    </source>
</evidence>
<sequence>MSPAPTDREAALRTALGERILILDGAAGTMIQKHKLGEADYRGERFADWPQDVGGNNDLLNLTRPDVITGIHEAYLEAGADIIETNTFSSTTIAQADYGMETLAVEMNREGARLAREAADRHATPEKPRFVAGAIGPTNRTASISPDVNDPGARNTTFEDLAAAYREAAEALIEGGVDALLIETIFDTLNAKAALFGIEDAFEGAGRRVPIMLSVTITDQSGRTLSGQTAAAFWHSVRHAKPLSVGVNCALGPDLMRPYVEELSRICDVYVSAYPNAGLPNAFGEYDETPESMTAPLREWAESGLVNVLGGCCGTTPDHIRAYAEATKGMAPRQVPEIEPAMRLSGLEPFVMAG</sequence>
<name>A0A840I3F5_9PROT</name>
<keyword evidence="11 19" id="KW-0808">Transferase</keyword>
<keyword evidence="15" id="KW-0486">Methionine biosynthesis</keyword>
<dbReference type="PANTHER" id="PTHR45833">
    <property type="entry name" value="METHIONINE SYNTHASE"/>
    <property type="match status" value="1"/>
</dbReference>
<evidence type="ECO:0000256" key="15">
    <source>
        <dbReference type="ARBA" id="ARBA00023167"/>
    </source>
</evidence>
<dbReference type="SUPFAM" id="SSF82282">
    <property type="entry name" value="Homocysteine S-methyltransferase"/>
    <property type="match status" value="1"/>
</dbReference>
<feature type="domain" description="Hcy-binding" evidence="20">
    <location>
        <begin position="9"/>
        <end position="327"/>
    </location>
</feature>
<comment type="cofactor">
    <cofactor evidence="3">
        <name>methylcob(III)alamin</name>
        <dbReference type="ChEBI" id="CHEBI:28115"/>
    </cofactor>
</comment>
<dbReference type="EC" id="2.1.1.13" evidence="6"/>
<evidence type="ECO:0000256" key="6">
    <source>
        <dbReference type="ARBA" id="ARBA00012032"/>
    </source>
</evidence>
<keyword evidence="13 19" id="KW-0479">Metal-binding</keyword>
<evidence type="ECO:0000256" key="17">
    <source>
        <dbReference type="ARBA" id="ARBA00025552"/>
    </source>
</evidence>
<evidence type="ECO:0000256" key="4">
    <source>
        <dbReference type="ARBA" id="ARBA00005178"/>
    </source>
</evidence>